<evidence type="ECO:0000256" key="1">
    <source>
        <dbReference type="SAM" id="MobiDB-lite"/>
    </source>
</evidence>
<keyword evidence="2" id="KW-1133">Transmembrane helix</keyword>
<keyword evidence="2" id="KW-0472">Membrane</keyword>
<evidence type="ECO:0000313" key="3">
    <source>
        <dbReference type="EMBL" id="AFZ79208.1"/>
    </source>
</evidence>
<dbReference type="AlphaFoldDB" id="L0AVD4"/>
<evidence type="ECO:0000256" key="2">
    <source>
        <dbReference type="SAM" id="Phobius"/>
    </source>
</evidence>
<feature type="compositionally biased region" description="Basic and acidic residues" evidence="1">
    <location>
        <begin position="8"/>
        <end position="23"/>
    </location>
</feature>
<dbReference type="GeneID" id="15803720"/>
<keyword evidence="2" id="KW-0812">Transmembrane</keyword>
<dbReference type="Proteomes" id="UP000031512">
    <property type="component" value="Chromosome 1"/>
</dbReference>
<feature type="transmembrane region" description="Helical" evidence="2">
    <location>
        <begin position="58"/>
        <end position="79"/>
    </location>
</feature>
<feature type="compositionally biased region" description="Basic and acidic residues" evidence="1">
    <location>
        <begin position="102"/>
        <end position="132"/>
    </location>
</feature>
<feature type="region of interest" description="Disordered" evidence="1">
    <location>
        <begin position="1"/>
        <end position="48"/>
    </location>
</feature>
<feature type="region of interest" description="Disordered" evidence="1">
    <location>
        <begin position="93"/>
        <end position="176"/>
    </location>
</feature>
<name>L0AVD4_THEEQ</name>
<reference evidence="3 4" key="1">
    <citation type="journal article" date="2012" name="BMC Genomics">
        <title>Comparative genomic analysis and phylogenetic position of Theileria equi.</title>
        <authorList>
            <person name="Kappmeyer L.S."/>
            <person name="Thiagarajan M."/>
            <person name="Herndon D.R."/>
            <person name="Ramsay J.D."/>
            <person name="Caler E."/>
            <person name="Djikeng A."/>
            <person name="Gillespie J.J."/>
            <person name="Lau A.O."/>
            <person name="Roalson E.H."/>
            <person name="Silva J.C."/>
            <person name="Silva M.G."/>
            <person name="Suarez C.E."/>
            <person name="Ueti M.W."/>
            <person name="Nene V.M."/>
            <person name="Mealey R.H."/>
            <person name="Knowles D.P."/>
            <person name="Brayton K.A."/>
        </authorList>
    </citation>
    <scope>NUCLEOTIDE SEQUENCE [LARGE SCALE GENOMIC DNA]</scope>
    <source>
        <strain evidence="3 4">WA</strain>
    </source>
</reference>
<evidence type="ECO:0000313" key="4">
    <source>
        <dbReference type="Proteomes" id="UP000031512"/>
    </source>
</evidence>
<proteinExistence type="predicted"/>
<dbReference type="RefSeq" id="XP_004828874.1">
    <property type="nucleotide sequence ID" value="XM_004828817.1"/>
</dbReference>
<sequence>MEGPSDNRTNDRESNASTVEHETLATTASISSLSEANDGESAREGEGESRPCKRIYKILFGIFVAGVIIALISVFFALYSSDYSEKNAAVPASGNIVPVNNDKPKKESAIEENVHSNAPKEKDAKDDHHPSVDEGNAESSPEKETEGDTRGSDGPIYGGVFDPSNQEYDDDDDDNLEQKSKCIDITIIVGEESYKDVKIISKTNRSTYYVPLGDKHFCSVKIMDKTIIDGVGPEIVKTAIAIEDYPEISLVSFYSVDVTKRTRVTQFLIDNVKNTQGVCPNYMRLLNDLLSRVSGK</sequence>
<accession>L0AVD4</accession>
<organism evidence="3 4">
    <name type="scientific">Theileria equi strain WA</name>
    <dbReference type="NCBI Taxonomy" id="1537102"/>
    <lineage>
        <taxon>Eukaryota</taxon>
        <taxon>Sar</taxon>
        <taxon>Alveolata</taxon>
        <taxon>Apicomplexa</taxon>
        <taxon>Aconoidasida</taxon>
        <taxon>Piroplasmida</taxon>
        <taxon>Theileriidae</taxon>
        <taxon>Theileria</taxon>
    </lineage>
</organism>
<dbReference type="EMBL" id="CP001669">
    <property type="protein sequence ID" value="AFZ79208.1"/>
    <property type="molecule type" value="Genomic_DNA"/>
</dbReference>
<feature type="compositionally biased region" description="Low complexity" evidence="1">
    <location>
        <begin position="24"/>
        <end position="36"/>
    </location>
</feature>
<feature type="compositionally biased region" description="Basic and acidic residues" evidence="1">
    <location>
        <begin position="140"/>
        <end position="151"/>
    </location>
</feature>
<gene>
    <name evidence="3" type="ORF">BEWA_020550</name>
</gene>
<dbReference type="VEuPathDB" id="PiroplasmaDB:BEWA_020550"/>
<dbReference type="KEGG" id="beq:BEWA_020550"/>
<protein>
    <submittedName>
        <fullName evidence="3">Uncharacterized protein</fullName>
    </submittedName>
</protein>
<keyword evidence="4" id="KW-1185">Reference proteome</keyword>